<protein>
    <submittedName>
        <fullName evidence="1">Uncharacterized protein</fullName>
    </submittedName>
</protein>
<accession>A0ACB8Y7G6</accession>
<gene>
    <name evidence="1" type="ORF">L6452_36072</name>
</gene>
<proteinExistence type="predicted"/>
<evidence type="ECO:0000313" key="1">
    <source>
        <dbReference type="EMBL" id="KAI3681282.1"/>
    </source>
</evidence>
<reference evidence="1 2" key="2">
    <citation type="journal article" date="2022" name="Mol. Ecol. Resour.">
        <title>The genomes of chicory, endive, great burdock and yacon provide insights into Asteraceae paleo-polyploidization history and plant inulin production.</title>
        <authorList>
            <person name="Fan W."/>
            <person name="Wang S."/>
            <person name="Wang H."/>
            <person name="Wang A."/>
            <person name="Jiang F."/>
            <person name="Liu H."/>
            <person name="Zhao H."/>
            <person name="Xu D."/>
            <person name="Zhang Y."/>
        </authorList>
    </citation>
    <scope>NUCLEOTIDE SEQUENCE [LARGE SCALE GENOMIC DNA]</scope>
    <source>
        <strain evidence="2">cv. Niubang</strain>
    </source>
</reference>
<dbReference type="EMBL" id="CM042059">
    <property type="protein sequence ID" value="KAI3681282.1"/>
    <property type="molecule type" value="Genomic_DNA"/>
</dbReference>
<comment type="caution">
    <text evidence="1">The sequence shown here is derived from an EMBL/GenBank/DDBJ whole genome shotgun (WGS) entry which is preliminary data.</text>
</comment>
<dbReference type="Proteomes" id="UP001055879">
    <property type="component" value="Linkage Group LG13"/>
</dbReference>
<name>A0ACB8Y7G6_ARCLA</name>
<organism evidence="1 2">
    <name type="scientific">Arctium lappa</name>
    <name type="common">Greater burdock</name>
    <name type="synonym">Lappa major</name>
    <dbReference type="NCBI Taxonomy" id="4217"/>
    <lineage>
        <taxon>Eukaryota</taxon>
        <taxon>Viridiplantae</taxon>
        <taxon>Streptophyta</taxon>
        <taxon>Embryophyta</taxon>
        <taxon>Tracheophyta</taxon>
        <taxon>Spermatophyta</taxon>
        <taxon>Magnoliopsida</taxon>
        <taxon>eudicotyledons</taxon>
        <taxon>Gunneridae</taxon>
        <taxon>Pentapetalae</taxon>
        <taxon>asterids</taxon>
        <taxon>campanulids</taxon>
        <taxon>Asterales</taxon>
        <taxon>Asteraceae</taxon>
        <taxon>Carduoideae</taxon>
        <taxon>Cardueae</taxon>
        <taxon>Arctiinae</taxon>
        <taxon>Arctium</taxon>
    </lineage>
</organism>
<keyword evidence="2" id="KW-1185">Reference proteome</keyword>
<evidence type="ECO:0000313" key="2">
    <source>
        <dbReference type="Proteomes" id="UP001055879"/>
    </source>
</evidence>
<sequence length="145" mass="15861">MDKGIKRGSISGAIIPALMHRIPSELRSQACLGESSTRMGDPLGSPRVAPLFGAEIVRFWLPAGVRSCFFTSCRLVGPSFSSSYRFFFFVHAAERGESPGQAGPMSARRVWERPGRRMDKGIKRGSISGAIIPALMHRIPSELRS</sequence>
<reference evidence="2" key="1">
    <citation type="journal article" date="2022" name="Mol. Ecol. Resour.">
        <title>The genomes of chicory, endive, great burdock and yacon provide insights into Asteraceae palaeo-polyploidization history and plant inulin production.</title>
        <authorList>
            <person name="Fan W."/>
            <person name="Wang S."/>
            <person name="Wang H."/>
            <person name="Wang A."/>
            <person name="Jiang F."/>
            <person name="Liu H."/>
            <person name="Zhao H."/>
            <person name="Xu D."/>
            <person name="Zhang Y."/>
        </authorList>
    </citation>
    <scope>NUCLEOTIDE SEQUENCE [LARGE SCALE GENOMIC DNA]</scope>
    <source>
        <strain evidence="2">cv. Niubang</strain>
    </source>
</reference>